<name>A0A398BDU6_9BACI</name>
<dbReference type="InterPro" id="IPR015424">
    <property type="entry name" value="PyrdxlP-dep_Trfase"/>
</dbReference>
<dbReference type="InterPro" id="IPR015421">
    <property type="entry name" value="PyrdxlP-dep_Trfase_major"/>
</dbReference>
<gene>
    <name evidence="4" type="ORF">D1970_04900</name>
</gene>
<evidence type="ECO:0000256" key="1">
    <source>
        <dbReference type="ARBA" id="ARBA00001933"/>
    </source>
</evidence>
<dbReference type="AlphaFoldDB" id="A0A398BDU6"/>
<organism evidence="4 5">
    <name type="scientific">Mesobacillus zeae</name>
    <dbReference type="NCBI Taxonomy" id="1917180"/>
    <lineage>
        <taxon>Bacteria</taxon>
        <taxon>Bacillati</taxon>
        <taxon>Bacillota</taxon>
        <taxon>Bacilli</taxon>
        <taxon>Bacillales</taxon>
        <taxon>Bacillaceae</taxon>
        <taxon>Mesobacillus</taxon>
    </lineage>
</organism>
<keyword evidence="2" id="KW-0663">Pyridoxal phosphate</keyword>
<accession>A0A398BDU6</accession>
<keyword evidence="4" id="KW-0808">Transferase</keyword>
<dbReference type="RefSeq" id="WP_119111771.1">
    <property type="nucleotide sequence ID" value="NZ_CBCSEO010000007.1"/>
</dbReference>
<dbReference type="Proteomes" id="UP000265816">
    <property type="component" value="Unassembled WGS sequence"/>
</dbReference>
<evidence type="ECO:0000256" key="2">
    <source>
        <dbReference type="ARBA" id="ARBA00022898"/>
    </source>
</evidence>
<dbReference type="InterPro" id="IPR016181">
    <property type="entry name" value="Acyl_CoA_acyltransferase"/>
</dbReference>
<dbReference type="Pfam" id="PF21926">
    <property type="entry name" value="FeeM"/>
    <property type="match status" value="1"/>
</dbReference>
<dbReference type="Gene3D" id="3.40.630.30">
    <property type="match status" value="1"/>
</dbReference>
<dbReference type="PANTHER" id="PTHR21152">
    <property type="entry name" value="AMINOTRANSFERASE CLASS V"/>
    <property type="match status" value="1"/>
</dbReference>
<dbReference type="PANTHER" id="PTHR21152:SF40">
    <property type="entry name" value="ALANINE--GLYOXYLATE AMINOTRANSFERASE"/>
    <property type="match status" value="1"/>
</dbReference>
<dbReference type="InterPro" id="IPR000182">
    <property type="entry name" value="GNAT_dom"/>
</dbReference>
<dbReference type="InterPro" id="IPR015422">
    <property type="entry name" value="PyrdxlP-dep_Trfase_small"/>
</dbReference>
<dbReference type="InterPro" id="IPR000192">
    <property type="entry name" value="Aminotrans_V_dom"/>
</dbReference>
<evidence type="ECO:0000313" key="5">
    <source>
        <dbReference type="Proteomes" id="UP000265816"/>
    </source>
</evidence>
<dbReference type="InterPro" id="IPR054597">
    <property type="entry name" value="FeeM_cat"/>
</dbReference>
<reference evidence="4 5" key="1">
    <citation type="submission" date="2018-08" db="EMBL/GenBank/DDBJ databases">
        <title>Bacillus jemisoniae sp. nov., Bacillus chryseoplanitiae sp. nov., Bacillus resnikiae sp. nov., and Bacillus frankliniae sp. nov., isolated from Viking spacecraft and associated surfaces.</title>
        <authorList>
            <person name="Seuylemezian A."/>
            <person name="Vaishampayan P."/>
        </authorList>
    </citation>
    <scope>NUCLEOTIDE SEQUENCE [LARGE SCALE GENOMIC DNA]</scope>
    <source>
        <strain evidence="4 5">JJ-247</strain>
    </source>
</reference>
<feature type="domain" description="N-acetyltransferase" evidence="3">
    <location>
        <begin position="4"/>
        <end position="167"/>
    </location>
</feature>
<dbReference type="EMBL" id="QWVT01000009">
    <property type="protein sequence ID" value="RID87511.1"/>
    <property type="molecule type" value="Genomic_DNA"/>
</dbReference>
<dbReference type="OrthoDB" id="389074at2"/>
<dbReference type="Gene3D" id="3.90.1150.10">
    <property type="entry name" value="Aspartate Aminotransferase, domain 1"/>
    <property type="match status" value="1"/>
</dbReference>
<sequence>MYWCKIARTPQEFDEIAQLNYATFVEEIPQHEPNETKRKVDRFHDGNTYLLVYKNTKMVAMLTFRDQRPFSLDEKIGAVETHLPQEVCVKLCEMRLLAVKKEYRTGRVFLRLTQAVYNFAYDQGYTAVVISGTTREQKLYTQMGFVQFAEAVGTADAQFLPMVLTRERFQKHLEERLVTNSTTFYPGPVRQLQPLEQTGLSHRSGTFQRLLRTMNEKLLELSHANYVSALVGSGTLANDVMLGQLKERSERGLILSNGEFGGRLIAQAEQWTLDFEAMQFDWGQAFDLDSIQAKLKTGKFGWLLFVHGETSTGTYNDLETLGEMAKQYQVKLCADCISTFGALPYSMEELYLATSTSGKAIGAVSGLAFVFSQELAKPARIPAYLNLQHYQAIGIPFTIPATLVDNVAKALRNYPERYAQLQLRYEMLQTTEVMKRFALKTRGYPMIVTLIMPKGLCHFSDDLKLNGLYVHCESNYLLEHDFMQLSIIQPGFEEAIGELEKIFSYYMQVHIGDGV</sequence>
<dbReference type="SUPFAM" id="SSF55729">
    <property type="entry name" value="Acyl-CoA N-acyltransferases (Nat)"/>
    <property type="match status" value="1"/>
</dbReference>
<dbReference type="SUPFAM" id="SSF53383">
    <property type="entry name" value="PLP-dependent transferases"/>
    <property type="match status" value="1"/>
</dbReference>
<dbReference type="Pfam" id="PF00266">
    <property type="entry name" value="Aminotran_5"/>
    <property type="match status" value="1"/>
</dbReference>
<evidence type="ECO:0000259" key="3">
    <source>
        <dbReference type="PROSITE" id="PS51186"/>
    </source>
</evidence>
<proteinExistence type="predicted"/>
<evidence type="ECO:0000313" key="4">
    <source>
        <dbReference type="EMBL" id="RID87511.1"/>
    </source>
</evidence>
<comment type="caution">
    <text evidence="4">The sequence shown here is derived from an EMBL/GenBank/DDBJ whole genome shotgun (WGS) entry which is preliminary data.</text>
</comment>
<keyword evidence="4" id="KW-0032">Aminotransferase</keyword>
<dbReference type="Gene3D" id="3.40.640.10">
    <property type="entry name" value="Type I PLP-dependent aspartate aminotransferase-like (Major domain)"/>
    <property type="match status" value="1"/>
</dbReference>
<keyword evidence="5" id="KW-1185">Reference proteome</keyword>
<dbReference type="PROSITE" id="PS51186">
    <property type="entry name" value="GNAT"/>
    <property type="match status" value="1"/>
</dbReference>
<protein>
    <submittedName>
        <fullName evidence="4">Aminotransferase class V-fold PLP-dependent enzyme</fullName>
    </submittedName>
</protein>
<comment type="cofactor">
    <cofactor evidence="1">
        <name>pyridoxal 5'-phosphate</name>
        <dbReference type="ChEBI" id="CHEBI:597326"/>
    </cofactor>
</comment>
<dbReference type="GO" id="GO:0016747">
    <property type="term" value="F:acyltransferase activity, transferring groups other than amino-acyl groups"/>
    <property type="evidence" value="ECO:0007669"/>
    <property type="project" value="InterPro"/>
</dbReference>
<dbReference type="GO" id="GO:0019265">
    <property type="term" value="P:glycine biosynthetic process, by transamination of glyoxylate"/>
    <property type="evidence" value="ECO:0007669"/>
    <property type="project" value="TreeGrafter"/>
</dbReference>
<dbReference type="GO" id="GO:0004760">
    <property type="term" value="F:L-serine-pyruvate transaminase activity"/>
    <property type="evidence" value="ECO:0007669"/>
    <property type="project" value="TreeGrafter"/>
</dbReference>
<dbReference type="GO" id="GO:0008453">
    <property type="term" value="F:alanine-glyoxylate transaminase activity"/>
    <property type="evidence" value="ECO:0007669"/>
    <property type="project" value="TreeGrafter"/>
</dbReference>